<dbReference type="GO" id="GO:0005769">
    <property type="term" value="C:early endosome"/>
    <property type="evidence" value="ECO:0007669"/>
    <property type="project" value="UniProtKB-SubCell"/>
</dbReference>
<evidence type="ECO:0000256" key="3">
    <source>
        <dbReference type="ARBA" id="ARBA00022553"/>
    </source>
</evidence>
<dbReference type="PANTHER" id="PTHR22902">
    <property type="entry name" value="SESQUIPEDALIAN"/>
    <property type="match status" value="1"/>
</dbReference>
<dbReference type="InterPro" id="IPR001849">
    <property type="entry name" value="PH_domain"/>
</dbReference>
<evidence type="ECO:0000256" key="10">
    <source>
        <dbReference type="SAM" id="MobiDB-lite"/>
    </source>
</evidence>
<comment type="subcellular location">
    <subcellularLocation>
        <location evidence="9">Early endosome</location>
    </subcellularLocation>
    <subcellularLocation>
        <location evidence="1 9">Recycling endosome</location>
    </subcellularLocation>
    <subcellularLocation>
        <location evidence="2 9">Golgi apparatus</location>
        <location evidence="2 9">trans-Golgi network</location>
    </subcellularLocation>
    <subcellularLocation>
        <location evidence="9">Cytoplasmic vesicle</location>
        <location evidence="9">Clathrin-coated vesicle</location>
    </subcellularLocation>
</comment>
<dbReference type="GO" id="GO:0030136">
    <property type="term" value="C:clathrin-coated vesicle"/>
    <property type="evidence" value="ECO:0007669"/>
    <property type="project" value="UniProtKB-SubCell"/>
</dbReference>
<evidence type="ECO:0000256" key="2">
    <source>
        <dbReference type="ARBA" id="ARBA00004601"/>
    </source>
</evidence>
<dbReference type="GO" id="GO:0055037">
    <property type="term" value="C:recycling endosome"/>
    <property type="evidence" value="ECO:0007669"/>
    <property type="project" value="UniProtKB-SubCell"/>
</dbReference>
<evidence type="ECO:0000256" key="5">
    <source>
        <dbReference type="ARBA" id="ARBA00023034"/>
    </source>
</evidence>
<dbReference type="OrthoDB" id="10261837at2759"/>
<dbReference type="GO" id="GO:0005802">
    <property type="term" value="C:trans-Golgi network"/>
    <property type="evidence" value="ECO:0007669"/>
    <property type="project" value="UniProtKB-UniRule"/>
</dbReference>
<dbReference type="AlphaFoldDB" id="A0A9F2NPQ0"/>
<feature type="compositionally biased region" description="Polar residues" evidence="10">
    <location>
        <begin position="193"/>
        <end position="209"/>
    </location>
</feature>
<gene>
    <name evidence="13" type="primary">PHETA1</name>
</gene>
<dbReference type="Gene3D" id="2.30.29.30">
    <property type="entry name" value="Pleckstrin-homology domain (PH domain)/Phosphotyrosine-binding domain (PTB)"/>
    <property type="match status" value="1"/>
</dbReference>
<keyword evidence="12" id="KW-1185">Reference proteome</keyword>
<accession>A0A9F2NPQ0</accession>
<evidence type="ECO:0000256" key="7">
    <source>
        <dbReference type="ARBA" id="ARBA00055391"/>
    </source>
</evidence>
<protein>
    <recommendedName>
        <fullName evidence="9">Sesquipedalian</fullName>
        <shortName evidence="9">Ses</shortName>
    </recommendedName>
    <alternativeName>
        <fullName evidence="9">PH domain-containing endocytic trafficking adaptor</fullName>
    </alternativeName>
</protein>
<sequence length="277" mass="30900">MKLNERSLSFYATCDSPADNAGFLHKKGERNTAYHRRWFVLKGNMLFYFEDRESREPVGVIILEGCTVELCEATEEFAFAIKFDCPKSRTYVLAAESQVAMEAWVKALSRASFGYLRLVVRELEKQLEEMQKASTGSHQVQRRRLLYRKNKTAPNLELAALGSALPQEKPALPICIPGKENGCALWNNSEASASLSPGCSQTNSRSGTKSYEGGLKPPPLPPRRRSLPNNSCGAGGPSFDSPVYPSAMCFSKLHSWYGQEILELQRAWLEGHQESSL</sequence>
<dbReference type="GO" id="GO:0007032">
    <property type="term" value="P:endosome organization"/>
    <property type="evidence" value="ECO:0007669"/>
    <property type="project" value="UniProtKB-UniRule"/>
</dbReference>
<keyword evidence="3 9" id="KW-0597">Phosphoprotein</keyword>
<evidence type="ECO:0000313" key="13">
    <source>
        <dbReference type="RefSeq" id="XP_007422788.1"/>
    </source>
</evidence>
<name>A0A9F2NPQ0_PYTBI</name>
<dbReference type="SUPFAM" id="SSF50729">
    <property type="entry name" value="PH domain-like"/>
    <property type="match status" value="1"/>
</dbReference>
<evidence type="ECO:0000256" key="4">
    <source>
        <dbReference type="ARBA" id="ARBA00022753"/>
    </source>
</evidence>
<organism evidence="12 13">
    <name type="scientific">Python bivittatus</name>
    <name type="common">Burmese python</name>
    <name type="synonym">Python molurus bivittatus</name>
    <dbReference type="NCBI Taxonomy" id="176946"/>
    <lineage>
        <taxon>Eukaryota</taxon>
        <taxon>Metazoa</taxon>
        <taxon>Chordata</taxon>
        <taxon>Craniata</taxon>
        <taxon>Vertebrata</taxon>
        <taxon>Euteleostomi</taxon>
        <taxon>Lepidosauria</taxon>
        <taxon>Squamata</taxon>
        <taxon>Bifurcata</taxon>
        <taxon>Unidentata</taxon>
        <taxon>Episquamata</taxon>
        <taxon>Toxicofera</taxon>
        <taxon>Serpentes</taxon>
        <taxon>Henophidia</taxon>
        <taxon>Pythonidae</taxon>
        <taxon>Python</taxon>
    </lineage>
</organism>
<dbReference type="CDD" id="cd13288">
    <property type="entry name" value="PH_Ses"/>
    <property type="match status" value="1"/>
</dbReference>
<dbReference type="Proteomes" id="UP000695026">
    <property type="component" value="Unplaced"/>
</dbReference>
<dbReference type="GO" id="GO:0001881">
    <property type="term" value="P:receptor recycling"/>
    <property type="evidence" value="ECO:0007669"/>
    <property type="project" value="UniProtKB-UniRule"/>
</dbReference>
<dbReference type="GeneID" id="103055273"/>
<dbReference type="GO" id="GO:0005829">
    <property type="term" value="C:cytosol"/>
    <property type="evidence" value="ECO:0007669"/>
    <property type="project" value="GOC"/>
</dbReference>
<keyword evidence="4 9" id="KW-0967">Endosome</keyword>
<dbReference type="CTD" id="144717"/>
<dbReference type="GO" id="GO:0042147">
    <property type="term" value="P:retrograde transport, endosome to Golgi"/>
    <property type="evidence" value="ECO:0007669"/>
    <property type="project" value="UniProtKB-UniRule"/>
</dbReference>
<evidence type="ECO:0000256" key="1">
    <source>
        <dbReference type="ARBA" id="ARBA00004172"/>
    </source>
</evidence>
<dbReference type="PROSITE" id="PS50003">
    <property type="entry name" value="PH_DOMAIN"/>
    <property type="match status" value="1"/>
</dbReference>
<dbReference type="KEGG" id="pbi:103055273"/>
<reference evidence="13" key="1">
    <citation type="submission" date="2025-08" db="UniProtKB">
        <authorList>
            <consortium name="RefSeq"/>
        </authorList>
    </citation>
    <scope>IDENTIFICATION</scope>
    <source>
        <tissue evidence="13">Liver</tissue>
    </source>
</reference>
<dbReference type="Pfam" id="PF00169">
    <property type="entry name" value="PH"/>
    <property type="match status" value="1"/>
</dbReference>
<evidence type="ECO:0000313" key="12">
    <source>
        <dbReference type="Proteomes" id="UP000695026"/>
    </source>
</evidence>
<dbReference type="InterPro" id="IPR011993">
    <property type="entry name" value="PH-like_dom_sf"/>
</dbReference>
<feature type="domain" description="PH" evidence="11">
    <location>
        <begin position="17"/>
        <end position="113"/>
    </location>
</feature>
<keyword evidence="5 9" id="KW-0333">Golgi apparatus</keyword>
<feature type="region of interest" description="Disordered" evidence="10">
    <location>
        <begin position="193"/>
        <end position="234"/>
    </location>
</feature>
<dbReference type="PANTHER" id="PTHR22902:SF17">
    <property type="entry name" value="SESQUIPEDALIAN-1"/>
    <property type="match status" value="1"/>
</dbReference>
<dbReference type="OMA" id="IVLEGCN"/>
<evidence type="ECO:0000256" key="9">
    <source>
        <dbReference type="RuleBase" id="RU369082"/>
    </source>
</evidence>
<evidence type="ECO:0000256" key="8">
    <source>
        <dbReference type="ARBA" id="ARBA00060846"/>
    </source>
</evidence>
<evidence type="ECO:0000256" key="6">
    <source>
        <dbReference type="ARBA" id="ARBA00023329"/>
    </source>
</evidence>
<dbReference type="SMART" id="SM00233">
    <property type="entry name" value="PH"/>
    <property type="match status" value="1"/>
</dbReference>
<comment type="function">
    <text evidence="7 9">Plays a role in endocytic trafficking. Required for receptor recycling from endosomes, both to the trans-Golgi network and the plasma membrane.</text>
</comment>
<proteinExistence type="inferred from homology"/>
<evidence type="ECO:0000259" key="11">
    <source>
        <dbReference type="PROSITE" id="PS50003"/>
    </source>
</evidence>
<dbReference type="RefSeq" id="XP_007422788.1">
    <property type="nucleotide sequence ID" value="XM_007422726.2"/>
</dbReference>
<keyword evidence="6 9" id="KW-0968">Cytoplasmic vesicle</keyword>
<comment type="similarity">
    <text evidence="8 9">Belongs to the sesquipedalian family.</text>
</comment>
<dbReference type="InterPro" id="IPR045188">
    <property type="entry name" value="Boi1/Boi2-like"/>
</dbReference>
<dbReference type="FunFam" id="2.30.29.30:FF:000250">
    <property type="entry name" value="Sesquipedalian-1 isoform A"/>
    <property type="match status" value="1"/>
</dbReference>